<evidence type="ECO:0000259" key="1">
    <source>
        <dbReference type="Pfam" id="PF00561"/>
    </source>
</evidence>
<dbReference type="KEGG" id="cia:BEN51_07040"/>
<organism evidence="2 3">
    <name type="scientific">Clostridium isatidis</name>
    <dbReference type="NCBI Taxonomy" id="182773"/>
    <lineage>
        <taxon>Bacteria</taxon>
        <taxon>Bacillati</taxon>
        <taxon>Bacillota</taxon>
        <taxon>Clostridia</taxon>
        <taxon>Eubacteriales</taxon>
        <taxon>Clostridiaceae</taxon>
        <taxon>Clostridium</taxon>
    </lineage>
</organism>
<dbReference type="RefSeq" id="WP_119865380.1">
    <property type="nucleotide sequence ID" value="NZ_CP016786.1"/>
</dbReference>
<reference evidence="2 3" key="1">
    <citation type="submission" date="2016-08" db="EMBL/GenBank/DDBJ databases">
        <title>Complete Genome Sequence Of The Indigo Reducing Clostridium isatidis DSM15098.</title>
        <authorList>
            <person name="Little G.T."/>
            <person name="Minton N.P."/>
        </authorList>
    </citation>
    <scope>NUCLEOTIDE SEQUENCE [LARGE SCALE GENOMIC DNA]</scope>
    <source>
        <strain evidence="2 3">DSM 15098</strain>
    </source>
</reference>
<gene>
    <name evidence="2" type="ORF">BEN51_07040</name>
</gene>
<keyword evidence="2" id="KW-0378">Hydrolase</keyword>
<dbReference type="PANTHER" id="PTHR43358:SF4">
    <property type="entry name" value="ALPHA_BETA HYDROLASE FOLD-1 DOMAIN-CONTAINING PROTEIN"/>
    <property type="match status" value="1"/>
</dbReference>
<accession>A0A343JCI6</accession>
<evidence type="ECO:0000313" key="2">
    <source>
        <dbReference type="EMBL" id="ASW43244.1"/>
    </source>
</evidence>
<dbReference type="Pfam" id="PF00561">
    <property type="entry name" value="Abhydrolase_1"/>
    <property type="match status" value="1"/>
</dbReference>
<protein>
    <submittedName>
        <fullName evidence="2">Alpha/beta hydrolase</fullName>
    </submittedName>
</protein>
<dbReference type="EMBL" id="CP016786">
    <property type="protein sequence ID" value="ASW43244.1"/>
    <property type="molecule type" value="Genomic_DNA"/>
</dbReference>
<dbReference type="AlphaFoldDB" id="A0A343JCI6"/>
<dbReference type="InterPro" id="IPR029058">
    <property type="entry name" value="AB_hydrolase_fold"/>
</dbReference>
<dbReference type="PANTHER" id="PTHR43358">
    <property type="entry name" value="ALPHA/BETA-HYDROLASE"/>
    <property type="match status" value="1"/>
</dbReference>
<dbReference type="OrthoDB" id="9776685at2"/>
<dbReference type="GO" id="GO:0016787">
    <property type="term" value="F:hydrolase activity"/>
    <property type="evidence" value="ECO:0007669"/>
    <property type="project" value="UniProtKB-KW"/>
</dbReference>
<dbReference type="InterPro" id="IPR000073">
    <property type="entry name" value="AB_hydrolase_1"/>
</dbReference>
<dbReference type="InterPro" id="IPR052920">
    <property type="entry name" value="DNA-binding_regulatory"/>
</dbReference>
<feature type="domain" description="AB hydrolase-1" evidence="1">
    <location>
        <begin position="103"/>
        <end position="221"/>
    </location>
</feature>
<keyword evidence="3" id="KW-1185">Reference proteome</keyword>
<dbReference type="Gene3D" id="3.40.50.1820">
    <property type="entry name" value="alpha/beta hydrolase"/>
    <property type="match status" value="1"/>
</dbReference>
<sequence>MNKKDKLKLISFAAGALTTSALAYIGNYFYNYAINKKISGPKNEMKAEALDLNENIDIPHEVILGDMHWLKYESNYENVTIKSFDNLTLHAYKILNPSKTDNWVITIHGYNSDGAEMTNYAKKFYEEGYNVLIPDLRAHGYSEGNYIGMGWHDRLDIIKWINFIIKENSNAKIILHGVSMGAATACMVSGEELPSNVKVIIADCGYSSVWEEFTYQLKQKFKLPNFPFLHAASVVTRIRAGYNLKRASVINQVAKSKTPILFIHGDKDDYVPYEMMDKLYNAANCPKEKITILGADHAKCVIQDPDTYWNSINNFIAKYS</sequence>
<proteinExistence type="predicted"/>
<name>A0A343JCI6_9CLOT</name>
<evidence type="ECO:0000313" key="3">
    <source>
        <dbReference type="Proteomes" id="UP000264883"/>
    </source>
</evidence>
<dbReference type="SUPFAM" id="SSF53474">
    <property type="entry name" value="alpha/beta-Hydrolases"/>
    <property type="match status" value="1"/>
</dbReference>
<dbReference type="Proteomes" id="UP000264883">
    <property type="component" value="Chromosome"/>
</dbReference>